<dbReference type="FunCoup" id="L0PB60">
    <property type="interactions" value="37"/>
</dbReference>
<keyword evidence="10" id="KW-0030">Aminoacyl-tRNA synthetase</keyword>
<dbReference type="AlphaFoldDB" id="L0PB60"/>
<dbReference type="FunFam" id="3.30.930.10:FF:000039">
    <property type="entry name" value="Threonyl-tRNA synthetase, mitochondrial"/>
    <property type="match status" value="1"/>
</dbReference>
<accession>L0PB60</accession>
<dbReference type="PROSITE" id="PS50862">
    <property type="entry name" value="AA_TRNA_LIGASE_II"/>
    <property type="match status" value="1"/>
</dbReference>
<evidence type="ECO:0000256" key="12">
    <source>
        <dbReference type="ARBA" id="ARBA00049515"/>
    </source>
</evidence>
<keyword evidence="7" id="KW-0648">Protein biosynthesis</keyword>
<dbReference type="EMBL" id="CAKM01000201">
    <property type="protein sequence ID" value="CCJ29613.1"/>
    <property type="molecule type" value="Genomic_DNA"/>
</dbReference>
<name>L0PB60_PNEJI</name>
<comment type="similarity">
    <text evidence="2">Belongs to the class-II aminoacyl-tRNA synthetase family.</text>
</comment>
<comment type="caution">
    <text evidence="14">The sequence shown here is derived from an EMBL/GenBank/DDBJ whole genome shotgun (WGS) entry which is preliminary data.</text>
</comment>
<dbReference type="GO" id="GO:0004829">
    <property type="term" value="F:threonine-tRNA ligase activity"/>
    <property type="evidence" value="ECO:0007669"/>
    <property type="project" value="UniProtKB-EC"/>
</dbReference>
<dbReference type="PRINTS" id="PR01047">
    <property type="entry name" value="TRNASYNTHTHR"/>
</dbReference>
<evidence type="ECO:0000256" key="9">
    <source>
        <dbReference type="ARBA" id="ARBA00023128"/>
    </source>
</evidence>
<comment type="subcellular location">
    <subcellularLocation>
        <location evidence="1">Mitochondrion matrix</location>
    </subcellularLocation>
</comment>
<evidence type="ECO:0000256" key="4">
    <source>
        <dbReference type="ARBA" id="ARBA00022598"/>
    </source>
</evidence>
<dbReference type="SUPFAM" id="SSF52954">
    <property type="entry name" value="Class II aaRS ABD-related"/>
    <property type="match status" value="1"/>
</dbReference>
<dbReference type="InterPro" id="IPR002320">
    <property type="entry name" value="Thr-tRNA-ligase_IIa"/>
</dbReference>
<evidence type="ECO:0000256" key="3">
    <source>
        <dbReference type="ARBA" id="ARBA00013163"/>
    </source>
</evidence>
<keyword evidence="4" id="KW-0436">Ligase</keyword>
<protein>
    <recommendedName>
        <fullName evidence="3">threonine--tRNA ligase</fullName>
        <ecNumber evidence="3">6.1.1.3</ecNumber>
    </recommendedName>
    <alternativeName>
        <fullName evidence="11">Threonyl-tRNA synthetase</fullName>
    </alternativeName>
</protein>
<evidence type="ECO:0000256" key="11">
    <source>
        <dbReference type="ARBA" id="ARBA00031900"/>
    </source>
</evidence>
<keyword evidence="8" id="KW-0809">Transit peptide</keyword>
<keyword evidence="6" id="KW-0067">ATP-binding</keyword>
<evidence type="ECO:0000256" key="1">
    <source>
        <dbReference type="ARBA" id="ARBA00004305"/>
    </source>
</evidence>
<evidence type="ECO:0000259" key="13">
    <source>
        <dbReference type="PROSITE" id="PS50862"/>
    </source>
</evidence>
<dbReference type="GO" id="GO:0005524">
    <property type="term" value="F:ATP binding"/>
    <property type="evidence" value="ECO:0007669"/>
    <property type="project" value="UniProtKB-KW"/>
</dbReference>
<dbReference type="InterPro" id="IPR006195">
    <property type="entry name" value="aa-tRNA-synth_II"/>
</dbReference>
<feature type="domain" description="Aminoacyl-transfer RNA synthetases class-II family profile" evidence="13">
    <location>
        <begin position="34"/>
        <end position="357"/>
    </location>
</feature>
<evidence type="ECO:0000256" key="5">
    <source>
        <dbReference type="ARBA" id="ARBA00022741"/>
    </source>
</evidence>
<evidence type="ECO:0000256" key="10">
    <source>
        <dbReference type="ARBA" id="ARBA00023146"/>
    </source>
</evidence>
<organism evidence="15">
    <name type="scientific">Pneumocystis jirovecii</name>
    <name type="common">Human pneumocystis pneumonia agent</name>
    <dbReference type="NCBI Taxonomy" id="42068"/>
    <lineage>
        <taxon>Eukaryota</taxon>
        <taxon>Fungi</taxon>
        <taxon>Dikarya</taxon>
        <taxon>Ascomycota</taxon>
        <taxon>Taphrinomycotina</taxon>
        <taxon>Pneumocystomycetes</taxon>
        <taxon>Pneumocystaceae</taxon>
        <taxon>Pneumocystis</taxon>
    </lineage>
</organism>
<keyword evidence="9" id="KW-0496">Mitochondrion</keyword>
<reference evidence="14 15" key="1">
    <citation type="journal article" date="2012" name="MBio">
        <title>De novo assembly of the Pneumocystis jirovecii genome from a single bronchoalveolar lavage fluid specimen from a patient.</title>
        <authorList>
            <person name="Cisse O.H."/>
            <person name="Pagni M."/>
            <person name="Hauser P.M."/>
        </authorList>
    </citation>
    <scope>NUCLEOTIDE SEQUENCE [LARGE SCALE GENOMIC DNA]</scope>
    <source>
        <strain evidence="14 15">SE8</strain>
    </source>
</reference>
<dbReference type="PANTHER" id="PTHR11451:SF50">
    <property type="entry name" value="THREONINE--TRNA LIGASE, MITOCHONDRIAL"/>
    <property type="match status" value="1"/>
</dbReference>
<dbReference type="EC" id="6.1.1.3" evidence="3"/>
<dbReference type="GO" id="GO:0005759">
    <property type="term" value="C:mitochondrial matrix"/>
    <property type="evidence" value="ECO:0007669"/>
    <property type="project" value="UniProtKB-SubCell"/>
</dbReference>
<evidence type="ECO:0000313" key="14">
    <source>
        <dbReference type="EMBL" id="CCJ29613.1"/>
    </source>
</evidence>
<dbReference type="Pfam" id="PF00587">
    <property type="entry name" value="tRNA-synt_2b"/>
    <property type="match status" value="1"/>
</dbReference>
<keyword evidence="5" id="KW-0547">Nucleotide-binding</keyword>
<proteinExistence type="inferred from homology"/>
<dbReference type="CDD" id="cd00771">
    <property type="entry name" value="ThrRS_core"/>
    <property type="match status" value="1"/>
</dbReference>
<gene>
    <name evidence="14" type="ORF">PNEJI1_002289</name>
</gene>
<sequence>MNKINLLRAEILSKRHWIDKIEKRWLMTLSKNLNAGRLSGLQKVKGLEDLLMTSDVSPGSIFMLPYGTRIYNKLVEFMRIQCKIYGYQEVRSPMIYKKSLWKKSGHWENYKNEMFEVIGQNTAKNNKKEIGNYFQDETYGLKPMNCPGHCLIYSSKERSYRDLPIRYTDFGTLHRNEPSGSLSGLTRLRQFHQDDAHIFCRQSQIFDEISSILDIIKTTYSVLKFPSYEYSLSTRPSKFVGTLEDWEKAEEILKHALNAKKQQWFYNEKDGAFYGPKIDLLVTDKNGKKYQMATIQLDFQLPLRFQLKYRSPVENDLKDTSKGASVMKTPVIIHRAIFGSIERMMALLLEYTEGQIPFWLSPRQAIIIPIGGKNIIEYANDVYYQISGYENNSKVLQTIHKRIFYVDLDLSQRTLAKMIREAWVKAYNFIIIIGDKELKTKTVSVRSRDGKKQEIMQPKDVYNMFTKLEASYE</sequence>
<evidence type="ECO:0000313" key="15">
    <source>
        <dbReference type="Proteomes" id="UP000010422"/>
    </source>
</evidence>
<dbReference type="Pfam" id="PF03129">
    <property type="entry name" value="HGTP_anticodon"/>
    <property type="match status" value="1"/>
</dbReference>
<dbReference type="InterPro" id="IPR002314">
    <property type="entry name" value="aa-tRNA-synt_IIb"/>
</dbReference>
<evidence type="ECO:0000256" key="2">
    <source>
        <dbReference type="ARBA" id="ARBA00008226"/>
    </source>
</evidence>
<dbReference type="InterPro" id="IPR045864">
    <property type="entry name" value="aa-tRNA-synth_II/BPL/LPL"/>
</dbReference>
<dbReference type="PANTHER" id="PTHR11451">
    <property type="entry name" value="THREONINE-TRNA LIGASE"/>
    <property type="match status" value="1"/>
</dbReference>
<dbReference type="Gene3D" id="3.40.50.800">
    <property type="entry name" value="Anticodon-binding domain"/>
    <property type="match status" value="1"/>
</dbReference>
<dbReference type="InterPro" id="IPR047246">
    <property type="entry name" value="ThrRS_anticodon"/>
</dbReference>
<evidence type="ECO:0000256" key="8">
    <source>
        <dbReference type="ARBA" id="ARBA00022946"/>
    </source>
</evidence>
<evidence type="ECO:0000256" key="6">
    <source>
        <dbReference type="ARBA" id="ARBA00022840"/>
    </source>
</evidence>
<dbReference type="Gene3D" id="3.30.930.10">
    <property type="entry name" value="Bira Bifunctional Protein, Domain 2"/>
    <property type="match status" value="1"/>
</dbReference>
<dbReference type="CDD" id="cd00860">
    <property type="entry name" value="ThrRS_anticodon"/>
    <property type="match status" value="1"/>
</dbReference>
<dbReference type="InterPro" id="IPR033728">
    <property type="entry name" value="ThrRS_core"/>
</dbReference>
<dbReference type="VEuPathDB" id="FungiDB:PNEJI1_002289"/>
<dbReference type="InParanoid" id="L0PB60"/>
<dbReference type="GO" id="GO:0006435">
    <property type="term" value="P:threonyl-tRNA aminoacylation"/>
    <property type="evidence" value="ECO:0007669"/>
    <property type="project" value="InterPro"/>
</dbReference>
<dbReference type="Proteomes" id="UP000010422">
    <property type="component" value="Unassembled WGS sequence"/>
</dbReference>
<evidence type="ECO:0000256" key="7">
    <source>
        <dbReference type="ARBA" id="ARBA00022917"/>
    </source>
</evidence>
<dbReference type="InterPro" id="IPR036621">
    <property type="entry name" value="Anticodon-bd_dom_sf"/>
</dbReference>
<dbReference type="SUPFAM" id="SSF55681">
    <property type="entry name" value="Class II aaRS and biotin synthetases"/>
    <property type="match status" value="1"/>
</dbReference>
<comment type="catalytic activity">
    <reaction evidence="12">
        <text>tRNA(Thr) + L-threonine + ATP = L-threonyl-tRNA(Thr) + AMP + diphosphate + H(+)</text>
        <dbReference type="Rhea" id="RHEA:24624"/>
        <dbReference type="Rhea" id="RHEA-COMP:9670"/>
        <dbReference type="Rhea" id="RHEA-COMP:9704"/>
        <dbReference type="ChEBI" id="CHEBI:15378"/>
        <dbReference type="ChEBI" id="CHEBI:30616"/>
        <dbReference type="ChEBI" id="CHEBI:33019"/>
        <dbReference type="ChEBI" id="CHEBI:57926"/>
        <dbReference type="ChEBI" id="CHEBI:78442"/>
        <dbReference type="ChEBI" id="CHEBI:78534"/>
        <dbReference type="ChEBI" id="CHEBI:456215"/>
        <dbReference type="EC" id="6.1.1.3"/>
    </reaction>
</comment>
<dbReference type="InterPro" id="IPR004154">
    <property type="entry name" value="Anticodon-bd"/>
</dbReference>
<dbReference type="NCBIfam" id="TIGR00418">
    <property type="entry name" value="thrS"/>
    <property type="match status" value="1"/>
</dbReference>
<dbReference type="STRING" id="1209962.L0PB60"/>